<accession>A0AAU9P6K1</accession>
<sequence length="228" mass="25363">MSGFSQFANTPSRKKRKDYAQLVSTTNVTDVVYRQGSGGKIRVAFMNVMQGVAMKVPSVQSGTNFGTTSSPGILGDGSGFNFGSWTPQTSCMVDPTGIFHLYWNITCETDVLDSTCNSDFISNVFPQVTLSQMDKMSTDKISRRRHAHMVQSVAYNVGFDRRHKTELEEARGLAVVAYTEASEYKTKYELTKKNQQEEHDRFVHQVSNLELEVANLSANDSDLVDSSN</sequence>
<dbReference type="EMBL" id="CAKMRJ010005523">
    <property type="protein sequence ID" value="CAH1445581.1"/>
    <property type="molecule type" value="Genomic_DNA"/>
</dbReference>
<evidence type="ECO:0000313" key="1">
    <source>
        <dbReference type="EMBL" id="CAH1445581.1"/>
    </source>
</evidence>
<dbReference type="AlphaFoldDB" id="A0AAU9P6K1"/>
<protein>
    <submittedName>
        <fullName evidence="1">Uncharacterized protein</fullName>
    </submittedName>
</protein>
<name>A0AAU9P6K1_9ASTR</name>
<keyword evidence="2" id="KW-1185">Reference proteome</keyword>
<dbReference type="Proteomes" id="UP001157418">
    <property type="component" value="Unassembled WGS sequence"/>
</dbReference>
<reference evidence="1 2" key="1">
    <citation type="submission" date="2022-01" db="EMBL/GenBank/DDBJ databases">
        <authorList>
            <person name="Xiong W."/>
            <person name="Schranz E."/>
        </authorList>
    </citation>
    <scope>NUCLEOTIDE SEQUENCE [LARGE SCALE GENOMIC DNA]</scope>
</reference>
<evidence type="ECO:0000313" key="2">
    <source>
        <dbReference type="Proteomes" id="UP001157418"/>
    </source>
</evidence>
<proteinExistence type="predicted"/>
<comment type="caution">
    <text evidence="1">The sequence shown here is derived from an EMBL/GenBank/DDBJ whole genome shotgun (WGS) entry which is preliminary data.</text>
</comment>
<gene>
    <name evidence="1" type="ORF">LVIROSA_LOCUS31336</name>
</gene>
<organism evidence="1 2">
    <name type="scientific">Lactuca virosa</name>
    <dbReference type="NCBI Taxonomy" id="75947"/>
    <lineage>
        <taxon>Eukaryota</taxon>
        <taxon>Viridiplantae</taxon>
        <taxon>Streptophyta</taxon>
        <taxon>Embryophyta</taxon>
        <taxon>Tracheophyta</taxon>
        <taxon>Spermatophyta</taxon>
        <taxon>Magnoliopsida</taxon>
        <taxon>eudicotyledons</taxon>
        <taxon>Gunneridae</taxon>
        <taxon>Pentapetalae</taxon>
        <taxon>asterids</taxon>
        <taxon>campanulids</taxon>
        <taxon>Asterales</taxon>
        <taxon>Asteraceae</taxon>
        <taxon>Cichorioideae</taxon>
        <taxon>Cichorieae</taxon>
        <taxon>Lactucinae</taxon>
        <taxon>Lactuca</taxon>
    </lineage>
</organism>